<dbReference type="Gene3D" id="3.40.630.30">
    <property type="match status" value="1"/>
</dbReference>
<dbReference type="AlphaFoldDB" id="A0A8J3GT55"/>
<dbReference type="InterPro" id="IPR016181">
    <property type="entry name" value="Acyl_CoA_acyltransferase"/>
</dbReference>
<reference evidence="2" key="2">
    <citation type="submission" date="2020-09" db="EMBL/GenBank/DDBJ databases">
        <authorList>
            <person name="Sun Q."/>
            <person name="Zhou Y."/>
        </authorList>
    </citation>
    <scope>NUCLEOTIDE SEQUENCE</scope>
    <source>
        <strain evidence="2">CGMCC 1.16548</strain>
    </source>
</reference>
<dbReference type="SUPFAM" id="SSF55729">
    <property type="entry name" value="Acyl-CoA N-acyltransferases (Nat)"/>
    <property type="match status" value="1"/>
</dbReference>
<dbReference type="PROSITE" id="PS51186">
    <property type="entry name" value="GNAT"/>
    <property type="match status" value="1"/>
</dbReference>
<dbReference type="InterPro" id="IPR000182">
    <property type="entry name" value="GNAT_dom"/>
</dbReference>
<dbReference type="PANTHER" id="PTHR43792:SF1">
    <property type="entry name" value="N-ACETYLTRANSFERASE DOMAIN-CONTAINING PROTEIN"/>
    <property type="match status" value="1"/>
</dbReference>
<organism evidence="2 3">
    <name type="scientific">Pseudolysinimonas yzui</name>
    <dbReference type="NCBI Taxonomy" id="2708254"/>
    <lineage>
        <taxon>Bacteria</taxon>
        <taxon>Bacillati</taxon>
        <taxon>Actinomycetota</taxon>
        <taxon>Actinomycetes</taxon>
        <taxon>Micrococcales</taxon>
        <taxon>Microbacteriaceae</taxon>
        <taxon>Pseudolysinimonas</taxon>
    </lineage>
</organism>
<dbReference type="PANTHER" id="PTHR43792">
    <property type="entry name" value="GNAT FAMILY, PUTATIVE (AFU_ORTHOLOGUE AFUA_3G00765)-RELATED-RELATED"/>
    <property type="match status" value="1"/>
</dbReference>
<dbReference type="InterPro" id="IPR051531">
    <property type="entry name" value="N-acetyltransferase"/>
</dbReference>
<comment type="caution">
    <text evidence="2">The sequence shown here is derived from an EMBL/GenBank/DDBJ whole genome shotgun (WGS) entry which is preliminary data.</text>
</comment>
<evidence type="ECO:0000313" key="3">
    <source>
        <dbReference type="Proteomes" id="UP000617531"/>
    </source>
</evidence>
<keyword evidence="3" id="KW-1185">Reference proteome</keyword>
<name>A0A8J3GT55_9MICO</name>
<sequence length="185" mass="20476">MSALRTARLQLREWRDDDRDDWAAMNADPEVMEYFPAPLDRAQADAAFDRIQAALAARGWGLWAVEHDGRFLGFTGLAPVGFEAPFAPATEIGWRLRRDAWGQGFATEAAREAMRFAFDELGLPQLVSLTSVTNARSRAVMARLGMTHDPADDFDHPNVPHGSPLRPHVLYRALAQGASQPPGPR</sequence>
<protein>
    <submittedName>
        <fullName evidence="2">N-acetyltransferase</fullName>
    </submittedName>
</protein>
<reference evidence="2" key="1">
    <citation type="journal article" date="2014" name="Int. J. Syst. Evol. Microbiol.">
        <title>Complete genome sequence of Corynebacterium casei LMG S-19264T (=DSM 44701T), isolated from a smear-ripened cheese.</title>
        <authorList>
            <consortium name="US DOE Joint Genome Institute (JGI-PGF)"/>
            <person name="Walter F."/>
            <person name="Albersmeier A."/>
            <person name="Kalinowski J."/>
            <person name="Ruckert C."/>
        </authorList>
    </citation>
    <scope>NUCLEOTIDE SEQUENCE</scope>
    <source>
        <strain evidence="2">CGMCC 1.16548</strain>
    </source>
</reference>
<dbReference type="RefSeq" id="WP_191284108.1">
    <property type="nucleotide sequence ID" value="NZ_BNAI01000009.1"/>
</dbReference>
<dbReference type="GO" id="GO:0016747">
    <property type="term" value="F:acyltransferase activity, transferring groups other than amino-acyl groups"/>
    <property type="evidence" value="ECO:0007669"/>
    <property type="project" value="InterPro"/>
</dbReference>
<accession>A0A8J3GT55</accession>
<dbReference type="Proteomes" id="UP000617531">
    <property type="component" value="Unassembled WGS sequence"/>
</dbReference>
<dbReference type="Pfam" id="PF13302">
    <property type="entry name" value="Acetyltransf_3"/>
    <property type="match status" value="1"/>
</dbReference>
<evidence type="ECO:0000259" key="1">
    <source>
        <dbReference type="PROSITE" id="PS51186"/>
    </source>
</evidence>
<feature type="domain" description="N-acetyltransferase" evidence="1">
    <location>
        <begin position="9"/>
        <end position="166"/>
    </location>
</feature>
<proteinExistence type="predicted"/>
<dbReference type="EMBL" id="BNAI01000009">
    <property type="protein sequence ID" value="GHF24885.1"/>
    <property type="molecule type" value="Genomic_DNA"/>
</dbReference>
<evidence type="ECO:0000313" key="2">
    <source>
        <dbReference type="EMBL" id="GHF24885.1"/>
    </source>
</evidence>
<gene>
    <name evidence="2" type="ORF">GCM10011600_27430</name>
</gene>